<keyword evidence="1" id="KW-1185">Reference proteome</keyword>
<evidence type="ECO:0000313" key="1">
    <source>
        <dbReference type="Proteomes" id="UP000887578"/>
    </source>
</evidence>
<dbReference type="WBParaSite" id="PDA_v2.g1053.t1">
    <property type="protein sequence ID" value="PDA_v2.g1053.t1"/>
    <property type="gene ID" value="PDA_v2.g1053"/>
</dbReference>
<proteinExistence type="predicted"/>
<reference evidence="2" key="1">
    <citation type="submission" date="2022-11" db="UniProtKB">
        <authorList>
            <consortium name="WormBaseParasite"/>
        </authorList>
    </citation>
    <scope>IDENTIFICATION</scope>
</reference>
<accession>A0A914NYJ1</accession>
<dbReference type="Proteomes" id="UP000887578">
    <property type="component" value="Unplaced"/>
</dbReference>
<name>A0A914NYJ1_9BILA</name>
<evidence type="ECO:0000313" key="2">
    <source>
        <dbReference type="WBParaSite" id="PDA_v2.g1053.t1"/>
    </source>
</evidence>
<protein>
    <submittedName>
        <fullName evidence="2">Uncharacterized protein</fullName>
    </submittedName>
</protein>
<organism evidence="1 2">
    <name type="scientific">Panagrolaimus davidi</name>
    <dbReference type="NCBI Taxonomy" id="227884"/>
    <lineage>
        <taxon>Eukaryota</taxon>
        <taxon>Metazoa</taxon>
        <taxon>Ecdysozoa</taxon>
        <taxon>Nematoda</taxon>
        <taxon>Chromadorea</taxon>
        <taxon>Rhabditida</taxon>
        <taxon>Tylenchina</taxon>
        <taxon>Panagrolaimomorpha</taxon>
        <taxon>Panagrolaimoidea</taxon>
        <taxon>Panagrolaimidae</taxon>
        <taxon>Panagrolaimus</taxon>
    </lineage>
</organism>
<sequence length="302" mass="35050">MDPSFLVPRASANSSSVSSIVASNKRKAEDSDITIISKKSRFYESYLSQNFPFHDTMINYITNNPSSPEVWLKMINCCKYFFAKNPLVIISNLYYHDEMGWKTIAWSLPGGQKYLKNLLCKFWIYNHIVVTNVAPQNAVSNFIPRIFRCDLKDLQLENQVIAFDELLLLSAKKGYVSFENVTVYYKDGSVVPLEKIVQFYPEISDFNYTAPSVPTITSETAKNLNEIPHVREIEYFTLKNISEDFDIECFFTDITNFRNKYFILRFSDSIFEAYKIRIDAVIDKIKANKDLKCPITIYYNRG</sequence>
<dbReference type="AlphaFoldDB" id="A0A914NYJ1"/>